<sequence length="285" mass="30088">MSDPVTDLQTDDLLASIRKLVSREVGPFDTTSLQTGQGASAPDRLVLTHAQRVIPGTGTQKPEAAQPLVLTSRVDCDDPAASATDESVSNTQDGDLRKLDDALQGMVAAALARAMVSRGREQAPVGQDRPARSAPDKAATEARLALPMRSSTAPTLTLDQKIAELATLVAATGSREQRPAPDAQADATPVPDVPAATLAQPDTPETRLIEPVSTPEGATAPPEVDQAQDTPVQDDLPSEDRLRDLVAAILRRELQGTQGDGLSDDIRDLIRREIQQGLKGAQPVE</sequence>
<organism evidence="2 3">
    <name type="scientific">Puniceibacterium antarcticum</name>
    <dbReference type="NCBI Taxonomy" id="1206336"/>
    <lineage>
        <taxon>Bacteria</taxon>
        <taxon>Pseudomonadati</taxon>
        <taxon>Pseudomonadota</taxon>
        <taxon>Alphaproteobacteria</taxon>
        <taxon>Rhodobacterales</taxon>
        <taxon>Paracoccaceae</taxon>
        <taxon>Puniceibacterium</taxon>
    </lineage>
</organism>
<accession>A0A2G8RCJ1</accession>
<evidence type="ECO:0000313" key="3">
    <source>
        <dbReference type="Proteomes" id="UP000231259"/>
    </source>
</evidence>
<feature type="compositionally biased region" description="Low complexity" evidence="1">
    <location>
        <begin position="180"/>
        <end position="197"/>
    </location>
</feature>
<feature type="compositionally biased region" description="Basic and acidic residues" evidence="1">
    <location>
        <begin position="129"/>
        <end position="140"/>
    </location>
</feature>
<gene>
    <name evidence="2" type="ORF">P775_17395</name>
</gene>
<dbReference type="OrthoDB" id="7875768at2"/>
<evidence type="ECO:0000256" key="1">
    <source>
        <dbReference type="SAM" id="MobiDB-lite"/>
    </source>
</evidence>
<dbReference type="AlphaFoldDB" id="A0A2G8RCJ1"/>
<dbReference type="RefSeq" id="WP_099912017.1">
    <property type="nucleotide sequence ID" value="NZ_AWWI01000120.1"/>
</dbReference>
<dbReference type="Proteomes" id="UP000231259">
    <property type="component" value="Unassembled WGS sequence"/>
</dbReference>
<feature type="region of interest" description="Disordered" evidence="1">
    <location>
        <begin position="170"/>
        <end position="239"/>
    </location>
</feature>
<protein>
    <submittedName>
        <fullName evidence="2">Uncharacterized protein</fullName>
    </submittedName>
</protein>
<proteinExistence type="predicted"/>
<feature type="region of interest" description="Disordered" evidence="1">
    <location>
        <begin position="116"/>
        <end position="157"/>
    </location>
</feature>
<evidence type="ECO:0000313" key="2">
    <source>
        <dbReference type="EMBL" id="PIL18818.1"/>
    </source>
</evidence>
<comment type="caution">
    <text evidence="2">The sequence shown here is derived from an EMBL/GenBank/DDBJ whole genome shotgun (WGS) entry which is preliminary data.</text>
</comment>
<reference evidence="2 3" key="1">
    <citation type="submission" date="2013-09" db="EMBL/GenBank/DDBJ databases">
        <title>Genome sequencing of Phaeobacter antarcticus sp. nov. SM1211.</title>
        <authorList>
            <person name="Zhang X.-Y."/>
            <person name="Liu C."/>
            <person name="Chen X.-L."/>
            <person name="Xie B.-B."/>
            <person name="Qin Q.-L."/>
            <person name="Rong J.-C."/>
            <person name="Zhang Y.-Z."/>
        </authorList>
    </citation>
    <scope>NUCLEOTIDE SEQUENCE [LARGE SCALE GENOMIC DNA]</scope>
    <source>
        <strain evidence="2 3">SM1211</strain>
    </source>
</reference>
<keyword evidence="3" id="KW-1185">Reference proteome</keyword>
<dbReference type="EMBL" id="AWWI01000120">
    <property type="protein sequence ID" value="PIL18818.1"/>
    <property type="molecule type" value="Genomic_DNA"/>
</dbReference>
<name>A0A2G8RCJ1_9RHOB</name>